<accession>A0ABQ6YJK1</accession>
<dbReference type="EMBL" id="VMSD01000006">
    <property type="protein sequence ID" value="KAF0845977.1"/>
    <property type="molecule type" value="Genomic_DNA"/>
</dbReference>
<evidence type="ECO:0000256" key="1">
    <source>
        <dbReference type="SAM" id="MobiDB-lite"/>
    </source>
</evidence>
<sequence>MPLVPDSADQAPDHAHSDAATASRVAKARRLAAYLWARDISSAELLALPAPTLRKLARAAETNPPSTGETWRVVADLLDQKDAWAVRNPDHAAARRPHADEKLLWVKPPVTPWSARS</sequence>
<proteinExistence type="predicted"/>
<feature type="region of interest" description="Disordered" evidence="1">
    <location>
        <begin position="1"/>
        <end position="22"/>
    </location>
</feature>
<reference evidence="2 3" key="1">
    <citation type="submission" date="2019-07" db="EMBL/GenBank/DDBJ databases">
        <title>Genomic Encyclopedia of Type Strains, Phase IV (KMG-IV): sequencing the most valuable type-strain genomes for metagenomic binning, comparative biology and taxonomic classification.</title>
        <authorList>
            <person name="Goeker M."/>
        </authorList>
    </citation>
    <scope>NUCLEOTIDE SEQUENCE [LARGE SCALE GENOMIC DNA]</scope>
    <source>
        <strain evidence="2 3">DSM 44831</strain>
    </source>
</reference>
<dbReference type="Proteomes" id="UP000798951">
    <property type="component" value="Unassembled WGS sequence"/>
</dbReference>
<keyword evidence="3" id="KW-1185">Reference proteome</keyword>
<evidence type="ECO:0000313" key="2">
    <source>
        <dbReference type="EMBL" id="KAF0845977.1"/>
    </source>
</evidence>
<protein>
    <submittedName>
        <fullName evidence="2">Uncharacterized protein</fullName>
    </submittedName>
</protein>
<gene>
    <name evidence="2" type="ORF">FNL39_106369</name>
</gene>
<comment type="caution">
    <text evidence="2">The sequence shown here is derived from an EMBL/GenBank/DDBJ whole genome shotgun (WGS) entry which is preliminary data.</text>
</comment>
<name>A0ABQ6YJK1_9NOCA</name>
<evidence type="ECO:0000313" key="3">
    <source>
        <dbReference type="Proteomes" id="UP000798951"/>
    </source>
</evidence>
<organism evidence="2 3">
    <name type="scientific">Nocardia caishijiensis</name>
    <dbReference type="NCBI Taxonomy" id="184756"/>
    <lineage>
        <taxon>Bacteria</taxon>
        <taxon>Bacillati</taxon>
        <taxon>Actinomycetota</taxon>
        <taxon>Actinomycetes</taxon>
        <taxon>Mycobacteriales</taxon>
        <taxon>Nocardiaceae</taxon>
        <taxon>Nocardia</taxon>
    </lineage>
</organism>